<dbReference type="Gene3D" id="1.10.10.10">
    <property type="entry name" value="Winged helix-like DNA-binding domain superfamily/Winged helix DNA-binding domain"/>
    <property type="match status" value="1"/>
</dbReference>
<dbReference type="AlphaFoldDB" id="A0A2T0WXA0"/>
<dbReference type="CDD" id="cd07377">
    <property type="entry name" value="WHTH_GntR"/>
    <property type="match status" value="1"/>
</dbReference>
<reference evidence="6 7" key="1">
    <citation type="submission" date="2018-03" db="EMBL/GenBank/DDBJ databases">
        <title>Genomic Encyclopedia of Archaeal and Bacterial Type Strains, Phase II (KMG-II): from individual species to whole genera.</title>
        <authorList>
            <person name="Goeker M."/>
        </authorList>
    </citation>
    <scope>NUCLEOTIDE SEQUENCE [LARGE SCALE GENOMIC DNA]</scope>
    <source>
        <strain evidence="6 7">DSM 100212</strain>
    </source>
</reference>
<dbReference type="PANTHER" id="PTHR43537">
    <property type="entry name" value="TRANSCRIPTIONAL REGULATOR, GNTR FAMILY"/>
    <property type="match status" value="1"/>
</dbReference>
<dbReference type="Pfam" id="PF07729">
    <property type="entry name" value="FCD"/>
    <property type="match status" value="1"/>
</dbReference>
<dbReference type="RefSeq" id="WP_106263826.1">
    <property type="nucleotide sequence ID" value="NZ_PVTQ01000004.1"/>
</dbReference>
<evidence type="ECO:0000313" key="7">
    <source>
        <dbReference type="Proteomes" id="UP000238392"/>
    </source>
</evidence>
<dbReference type="InterPro" id="IPR008920">
    <property type="entry name" value="TF_FadR/GntR_C"/>
</dbReference>
<dbReference type="InterPro" id="IPR036390">
    <property type="entry name" value="WH_DNA-bd_sf"/>
</dbReference>
<evidence type="ECO:0000256" key="2">
    <source>
        <dbReference type="ARBA" id="ARBA00023125"/>
    </source>
</evidence>
<dbReference type="GO" id="GO:0003677">
    <property type="term" value="F:DNA binding"/>
    <property type="evidence" value="ECO:0007669"/>
    <property type="project" value="UniProtKB-KW"/>
</dbReference>
<evidence type="ECO:0000313" key="6">
    <source>
        <dbReference type="EMBL" id="PRY91318.1"/>
    </source>
</evidence>
<dbReference type="Pfam" id="PF00392">
    <property type="entry name" value="GntR"/>
    <property type="match status" value="1"/>
</dbReference>
<dbReference type="SUPFAM" id="SSF48008">
    <property type="entry name" value="GntR ligand-binding domain-like"/>
    <property type="match status" value="1"/>
</dbReference>
<evidence type="ECO:0000259" key="5">
    <source>
        <dbReference type="PROSITE" id="PS50949"/>
    </source>
</evidence>
<protein>
    <submittedName>
        <fullName evidence="6">DNA-binding GntR family transcriptional regulator</fullName>
    </submittedName>
</protein>
<keyword evidence="7" id="KW-1185">Reference proteome</keyword>
<dbReference type="SMART" id="SM00895">
    <property type="entry name" value="FCD"/>
    <property type="match status" value="1"/>
</dbReference>
<gene>
    <name evidence="6" type="ORF">CLV74_104341</name>
</gene>
<evidence type="ECO:0000256" key="1">
    <source>
        <dbReference type="ARBA" id="ARBA00023015"/>
    </source>
</evidence>
<keyword evidence="2 6" id="KW-0238">DNA-binding</keyword>
<dbReference type="SUPFAM" id="SSF46785">
    <property type="entry name" value="Winged helix' DNA-binding domain"/>
    <property type="match status" value="1"/>
</dbReference>
<dbReference type="PANTHER" id="PTHR43537:SF45">
    <property type="entry name" value="GNTR FAMILY REGULATORY PROTEIN"/>
    <property type="match status" value="1"/>
</dbReference>
<evidence type="ECO:0000256" key="3">
    <source>
        <dbReference type="ARBA" id="ARBA00023163"/>
    </source>
</evidence>
<feature type="region of interest" description="Disordered" evidence="4">
    <location>
        <begin position="1"/>
        <end position="21"/>
    </location>
</feature>
<dbReference type="GO" id="GO:0003700">
    <property type="term" value="F:DNA-binding transcription factor activity"/>
    <property type="evidence" value="ECO:0007669"/>
    <property type="project" value="InterPro"/>
</dbReference>
<dbReference type="Gene3D" id="1.20.120.530">
    <property type="entry name" value="GntR ligand-binding domain-like"/>
    <property type="match status" value="1"/>
</dbReference>
<dbReference type="EMBL" id="PVTQ01000004">
    <property type="protein sequence ID" value="PRY91318.1"/>
    <property type="molecule type" value="Genomic_DNA"/>
</dbReference>
<dbReference type="InterPro" id="IPR036388">
    <property type="entry name" value="WH-like_DNA-bd_sf"/>
</dbReference>
<comment type="caution">
    <text evidence="6">The sequence shown here is derived from an EMBL/GenBank/DDBJ whole genome shotgun (WGS) entry which is preliminary data.</text>
</comment>
<keyword evidence="1" id="KW-0805">Transcription regulation</keyword>
<feature type="domain" description="HTH gntR-type" evidence="5">
    <location>
        <begin position="19"/>
        <end position="86"/>
    </location>
</feature>
<evidence type="ECO:0000256" key="4">
    <source>
        <dbReference type="SAM" id="MobiDB-lite"/>
    </source>
</evidence>
<keyword evidence="3" id="KW-0804">Transcription</keyword>
<accession>A0A2T0WXA0</accession>
<organism evidence="6 7">
    <name type="scientific">Donghicola tyrosinivorans</name>
    <dbReference type="NCBI Taxonomy" id="1652492"/>
    <lineage>
        <taxon>Bacteria</taxon>
        <taxon>Pseudomonadati</taxon>
        <taxon>Pseudomonadota</taxon>
        <taxon>Alphaproteobacteria</taxon>
        <taxon>Rhodobacterales</taxon>
        <taxon>Roseobacteraceae</taxon>
        <taxon>Donghicola</taxon>
    </lineage>
</organism>
<name>A0A2T0WXA0_9RHOB</name>
<dbReference type="PROSITE" id="PS50949">
    <property type="entry name" value="HTH_GNTR"/>
    <property type="match status" value="1"/>
</dbReference>
<dbReference type="OrthoDB" id="8638122at2"/>
<dbReference type="SMART" id="SM00345">
    <property type="entry name" value="HTH_GNTR"/>
    <property type="match status" value="1"/>
</dbReference>
<dbReference type="InterPro" id="IPR000524">
    <property type="entry name" value="Tscrpt_reg_HTH_GntR"/>
</dbReference>
<proteinExistence type="predicted"/>
<dbReference type="Proteomes" id="UP000238392">
    <property type="component" value="Unassembled WGS sequence"/>
</dbReference>
<dbReference type="InterPro" id="IPR011711">
    <property type="entry name" value="GntR_C"/>
</dbReference>
<sequence length="233" mass="25958">MTTTSHAQNAPKGARLRKTSASQQIHDALRTRIINLELAPGEGLSRIEIAEYYGVSQTPVRDAMMRLEEEGLLVIFPQSKTEVSRIDLDHAKETQFLRLSLEIEVARQLILAKDPALLTGAKIALTEQVAAQQANDLSLFSAADKRFHRELFEAANVSPLWDLVTERSGHIDRLRKLNLPDPGKVSDILAYHNRIIAAIADGDLHKATSEIRGHLSGTLASVETIRQRHPEYF</sequence>